<keyword evidence="2" id="KW-1185">Reference proteome</keyword>
<evidence type="ECO:0000313" key="2">
    <source>
        <dbReference type="Proteomes" id="UP000225448"/>
    </source>
</evidence>
<accession>A0A1Y0STM4</accession>
<protein>
    <submittedName>
        <fullName evidence="1">Uncharacterized protein</fullName>
    </submittedName>
</protein>
<sequence length="697" mass="77616">MFNSQLPVPFNQLDQSTFNGNLPNGNDKVPQIQLSQQMMQNQQIALQAIGYFRAIAQSTAQKTPLHVFCYNLLSQNGFQNQVWAQWCQHLVVFTELLIMAKGYNTQDAIKMACTRLYEAFLSGAFKEYHQAGLNQVVPQQMWPSLEQGVMLYQQILADNQKYIQGGVAAFQQQQQFSGFGGGGSFNNNSFAVNNSGSGNLPRINAGAVTSTFGQPQRGTGGMPLSNSYEATQTTAADGGLYDEPIVAKPLQPVEEISSDIYSQYPDTNEYIPMNNNGTAPTSNNNFTQVNTAASFEDTELHIPLNVEEVIIDPLYYQPTGFQFNSEDPYGLIFNPGGIEIRPAHQSNWDVTPGDDMPYLIAIDPNQLVMFHVKFPDGTVKEKAIEWNADMDYMRHELNTELRRRAQRPNGIVVETKIPVSSLGKDPQTEDEIKMLQEQAGLKGNVEGPVILSAPFNGSTDMEIRAAVSEAMSSLLGVEFNAENPMPPCEYVSIATHYLNLTEEEFQTIKDLSECGDIPRVATDLYELGQHGFDTSYYRFLNSRLTKSINRFMRENMSLTIEIDDFVSEAVELMDYLAVKKGERYLNILRAGSQEILRKAISVEQTDGGTCVIDYNVNFQLGWYLDELTALGIHSGKPVLVSTTSHPVILETLRGMIKRAGAENINSRNLRLITADGAVLELIRGYLVDKAMLLKLVK</sequence>
<gene>
    <name evidence="1" type="ORF">PHABIO_191</name>
</gene>
<reference evidence="1 2" key="1">
    <citation type="submission" date="2017-05" db="EMBL/GenBank/DDBJ databases">
        <authorList>
            <person name="Song R."/>
            <person name="Chenine A.L."/>
            <person name="Ruprecht R.M."/>
        </authorList>
    </citation>
    <scope>NUCLEOTIDE SEQUENCE [LARGE SCALE GENOMIC DNA]</scope>
</reference>
<dbReference type="EMBL" id="MF042360">
    <property type="protein sequence ID" value="ARV76822.1"/>
    <property type="molecule type" value="Genomic_DNA"/>
</dbReference>
<evidence type="ECO:0000313" key="1">
    <source>
        <dbReference type="EMBL" id="ARV76822.1"/>
    </source>
</evidence>
<name>A0A1Y0STM4_9CAUD</name>
<dbReference type="Proteomes" id="UP000225448">
    <property type="component" value="Segment"/>
</dbReference>
<organism evidence="1 2">
    <name type="scientific">Pseudomonas phage Phabio</name>
    <dbReference type="NCBI Taxonomy" id="2006668"/>
    <lineage>
        <taxon>Viruses</taxon>
        <taxon>Duplodnaviria</taxon>
        <taxon>Heunggongvirae</taxon>
        <taxon>Uroviricota</taxon>
        <taxon>Caudoviricetes</taxon>
        <taxon>Chimalliviridae</taxon>
        <taxon>Phabiovirus</taxon>
        <taxon>Phabiovirus phabio</taxon>
    </lineage>
</organism>
<proteinExistence type="predicted"/>